<dbReference type="EMBL" id="FUKJ01000309">
    <property type="protein sequence ID" value="SJM94129.1"/>
    <property type="molecule type" value="Genomic_DNA"/>
</dbReference>
<keyword evidence="2" id="KW-1185">Reference proteome</keyword>
<evidence type="ECO:0000313" key="1">
    <source>
        <dbReference type="EMBL" id="SJM94129.1"/>
    </source>
</evidence>
<sequence length="205" mass="22868">MIPSIVKRFEKEVSDAIGEAVRTCHSELNSSGEAYEKAEQLLHKQNAELREFLGSAKQTLIEPFDYLADELKKNQISSELALEIFSESLFETEIYQGLDNDKLIPLFGWQSNLKTSALGALAGMRNSLDKGYPSFKDTSVEMLSSGLQKQLATACQSYSDFSKFLKEQEKQKKLDGTLDGVVNNQLTLFINTLNDVVGSALDNQR</sequence>
<name>A0A1R4HD40_9GAMM</name>
<evidence type="ECO:0000313" key="2">
    <source>
        <dbReference type="Proteomes" id="UP000195442"/>
    </source>
</evidence>
<dbReference type="Proteomes" id="UP000195442">
    <property type="component" value="Unassembled WGS sequence"/>
</dbReference>
<dbReference type="AlphaFoldDB" id="A0A1R4HD40"/>
<protein>
    <submittedName>
        <fullName evidence="1">Uncharacterized protein</fullName>
    </submittedName>
</protein>
<gene>
    <name evidence="1" type="ORF">CRENPOLYSF2_3770009</name>
</gene>
<reference evidence="2" key="1">
    <citation type="submission" date="2017-02" db="EMBL/GenBank/DDBJ databases">
        <authorList>
            <person name="Daims H."/>
        </authorList>
    </citation>
    <scope>NUCLEOTIDE SEQUENCE [LARGE SCALE GENOMIC DNA]</scope>
</reference>
<organism evidence="1 2">
    <name type="scientific">Crenothrix polyspora</name>
    <dbReference type="NCBI Taxonomy" id="360316"/>
    <lineage>
        <taxon>Bacteria</taxon>
        <taxon>Pseudomonadati</taxon>
        <taxon>Pseudomonadota</taxon>
        <taxon>Gammaproteobacteria</taxon>
        <taxon>Methylococcales</taxon>
        <taxon>Crenotrichaceae</taxon>
        <taxon>Crenothrix</taxon>
    </lineage>
</organism>
<proteinExistence type="predicted"/>
<dbReference type="RefSeq" id="WP_087147666.1">
    <property type="nucleotide sequence ID" value="NZ_FUKJ01000309.1"/>
</dbReference>
<accession>A0A1R4HD40</accession>